<accession>A0A0P1EBQ3</accession>
<organism evidence="2 3">
    <name type="scientific">Ruegeria atlantica</name>
    <dbReference type="NCBI Taxonomy" id="81569"/>
    <lineage>
        <taxon>Bacteria</taxon>
        <taxon>Pseudomonadati</taxon>
        <taxon>Pseudomonadota</taxon>
        <taxon>Alphaproteobacteria</taxon>
        <taxon>Rhodobacterales</taxon>
        <taxon>Roseobacteraceae</taxon>
        <taxon>Ruegeria</taxon>
    </lineage>
</organism>
<name>A0A0P1EBQ3_9RHOB</name>
<dbReference type="InterPro" id="IPR014819">
    <property type="entry name" value="PriCT_2"/>
</dbReference>
<proteinExistence type="predicted"/>
<dbReference type="GO" id="GO:0016817">
    <property type="term" value="F:hydrolase activity, acting on acid anhydrides"/>
    <property type="evidence" value="ECO:0007669"/>
    <property type="project" value="InterPro"/>
</dbReference>
<dbReference type="EMBL" id="CYPU01000011">
    <property type="protein sequence ID" value="CUH46449.1"/>
    <property type="molecule type" value="Genomic_DNA"/>
</dbReference>
<sequence>MHTLESVLEAVDDLNSRKTVINAIRSEDGKPEVSSFEIGYLCRAGSALVGIDLDDCRSADTGDLAPELLELIKESDTYWESSISGTGVRMWAERLVSDENLNGERDGLGFYSKPMRGLVVQFVPDLSSPLKIGPAHPIRRWFRKLRRKIHPVRLPILAEDQASISDVPSILVDLPNPGRGREEWIRMGMSLRVIADHSEDLALAAEIEEAWITWSKKGEAHGCSGRPDSPERAWRSFRDVREISSGTFWYLARDLGWAGRDRRVPPIFPMERSLLAASSGSEEHLRRLARTLLNDLGAGDMATDHLIKAIGRSAEIPESVIFEILTAERARWYEITAELITHAKETERMRTLADAFRRGEEELNETRDELMAQRFMALARSLPPAQRSNALRWIKREWQVG</sequence>
<evidence type="ECO:0000313" key="3">
    <source>
        <dbReference type="Proteomes" id="UP000050783"/>
    </source>
</evidence>
<protein>
    <recommendedName>
        <fullName evidence="1">Primase C-terminal 2 domain-containing protein</fullName>
    </recommendedName>
</protein>
<evidence type="ECO:0000259" key="1">
    <source>
        <dbReference type="Pfam" id="PF08707"/>
    </source>
</evidence>
<feature type="domain" description="Primase C-terminal 2" evidence="1">
    <location>
        <begin position="176"/>
        <end position="252"/>
    </location>
</feature>
<dbReference type="Pfam" id="PF08707">
    <property type="entry name" value="PriCT_2"/>
    <property type="match status" value="1"/>
</dbReference>
<dbReference type="Proteomes" id="UP000050783">
    <property type="component" value="Unassembled WGS sequence"/>
</dbReference>
<gene>
    <name evidence="2" type="ORF">RUA4292_00615</name>
</gene>
<evidence type="ECO:0000313" key="2">
    <source>
        <dbReference type="EMBL" id="CUH46449.1"/>
    </source>
</evidence>
<reference evidence="2 3" key="1">
    <citation type="submission" date="2015-09" db="EMBL/GenBank/DDBJ databases">
        <authorList>
            <consortium name="Swine Surveillance"/>
        </authorList>
    </citation>
    <scope>NUCLEOTIDE SEQUENCE [LARGE SCALE GENOMIC DNA]</scope>
    <source>
        <strain evidence="2 3">CECT 4292</strain>
    </source>
</reference>
<dbReference type="AlphaFoldDB" id="A0A0P1EBQ3"/>